<dbReference type="InParanoid" id="A0A0C3D4J5"/>
<comment type="similarity">
    <text evidence="2">Belongs to the SURF6 family.</text>
</comment>
<reference evidence="6 7" key="1">
    <citation type="submission" date="2014-04" db="EMBL/GenBank/DDBJ databases">
        <authorList>
            <consortium name="DOE Joint Genome Institute"/>
            <person name="Kuo A."/>
            <person name="Kohler A."/>
            <person name="Nagy L.G."/>
            <person name="Floudas D."/>
            <person name="Copeland A."/>
            <person name="Barry K.W."/>
            <person name="Cichocki N."/>
            <person name="Veneault-Fourrey C."/>
            <person name="LaButti K."/>
            <person name="Lindquist E.A."/>
            <person name="Lipzen A."/>
            <person name="Lundell T."/>
            <person name="Morin E."/>
            <person name="Murat C."/>
            <person name="Sun H."/>
            <person name="Tunlid A."/>
            <person name="Henrissat B."/>
            <person name="Grigoriev I.V."/>
            <person name="Hibbett D.S."/>
            <person name="Martin F."/>
            <person name="Nordberg H.P."/>
            <person name="Cantor M.N."/>
            <person name="Hua S.X."/>
        </authorList>
    </citation>
    <scope>NUCLEOTIDE SEQUENCE [LARGE SCALE GENOMIC DNA]</scope>
    <source>
        <strain evidence="6 7">Foug A</strain>
    </source>
</reference>
<evidence type="ECO:0000313" key="6">
    <source>
        <dbReference type="EMBL" id="KIM51339.1"/>
    </source>
</evidence>
<dbReference type="GO" id="GO:0005730">
    <property type="term" value="C:nucleolus"/>
    <property type="evidence" value="ECO:0007669"/>
    <property type="project" value="TreeGrafter"/>
</dbReference>
<feature type="region of interest" description="Disordered" evidence="4">
    <location>
        <begin position="868"/>
        <end position="937"/>
    </location>
</feature>
<dbReference type="GO" id="GO:0003677">
    <property type="term" value="F:DNA binding"/>
    <property type="evidence" value="ECO:0007669"/>
    <property type="project" value="InterPro"/>
</dbReference>
<proteinExistence type="inferred from homology"/>
<name>A0A0C3D4J5_9AGAM</name>
<dbReference type="Pfam" id="PF04935">
    <property type="entry name" value="SURF6"/>
    <property type="match status" value="1"/>
</dbReference>
<evidence type="ECO:0000259" key="5">
    <source>
        <dbReference type="Pfam" id="PF04935"/>
    </source>
</evidence>
<feature type="domain" description="Ribosomal RNA-processing protein 14/surfeit locus protein 6 C-terminal" evidence="5">
    <location>
        <begin position="845"/>
        <end position="914"/>
    </location>
</feature>
<dbReference type="PANTHER" id="PTHR14369">
    <property type="entry name" value="SURFEIT LOCUS PROTEIN 6"/>
    <property type="match status" value="1"/>
</dbReference>
<dbReference type="EMBL" id="KN822264">
    <property type="protein sequence ID" value="KIM51339.1"/>
    <property type="molecule type" value="Genomic_DNA"/>
</dbReference>
<dbReference type="STRING" id="1036808.A0A0C3D4J5"/>
<evidence type="ECO:0000256" key="3">
    <source>
        <dbReference type="ARBA" id="ARBA00023242"/>
    </source>
</evidence>
<feature type="compositionally biased region" description="Basic residues" evidence="4">
    <location>
        <begin position="907"/>
        <end position="917"/>
    </location>
</feature>
<dbReference type="GO" id="GO:0015074">
    <property type="term" value="P:DNA integration"/>
    <property type="evidence" value="ECO:0007669"/>
    <property type="project" value="InterPro"/>
</dbReference>
<dbReference type="InterPro" id="IPR013762">
    <property type="entry name" value="Integrase-like_cat_sf"/>
</dbReference>
<keyword evidence="7" id="KW-1185">Reference proteome</keyword>
<dbReference type="PANTHER" id="PTHR14369:SF0">
    <property type="entry name" value="SURFEIT LOCUS PROTEIN 6"/>
    <property type="match status" value="1"/>
</dbReference>
<dbReference type="Proteomes" id="UP000053989">
    <property type="component" value="Unassembled WGS sequence"/>
</dbReference>
<feature type="compositionally biased region" description="Pro residues" evidence="4">
    <location>
        <begin position="632"/>
        <end position="646"/>
    </location>
</feature>
<organism evidence="6 7">
    <name type="scientific">Scleroderma citrinum Foug A</name>
    <dbReference type="NCBI Taxonomy" id="1036808"/>
    <lineage>
        <taxon>Eukaryota</taxon>
        <taxon>Fungi</taxon>
        <taxon>Dikarya</taxon>
        <taxon>Basidiomycota</taxon>
        <taxon>Agaricomycotina</taxon>
        <taxon>Agaricomycetes</taxon>
        <taxon>Agaricomycetidae</taxon>
        <taxon>Boletales</taxon>
        <taxon>Sclerodermatineae</taxon>
        <taxon>Sclerodermataceae</taxon>
        <taxon>Scleroderma</taxon>
    </lineage>
</organism>
<feature type="region of interest" description="Disordered" evidence="4">
    <location>
        <begin position="630"/>
        <end position="687"/>
    </location>
</feature>
<evidence type="ECO:0000256" key="1">
    <source>
        <dbReference type="ARBA" id="ARBA00004123"/>
    </source>
</evidence>
<gene>
    <name evidence="6" type="ORF">SCLCIDRAFT_33518</name>
</gene>
<keyword evidence="3" id="KW-0539">Nucleus</keyword>
<feature type="compositionally biased region" description="Polar residues" evidence="4">
    <location>
        <begin position="1"/>
        <end position="15"/>
    </location>
</feature>
<reference evidence="7" key="2">
    <citation type="submission" date="2015-01" db="EMBL/GenBank/DDBJ databases">
        <title>Evolutionary Origins and Diversification of the Mycorrhizal Mutualists.</title>
        <authorList>
            <consortium name="DOE Joint Genome Institute"/>
            <consortium name="Mycorrhizal Genomics Consortium"/>
            <person name="Kohler A."/>
            <person name="Kuo A."/>
            <person name="Nagy L.G."/>
            <person name="Floudas D."/>
            <person name="Copeland A."/>
            <person name="Barry K.W."/>
            <person name="Cichocki N."/>
            <person name="Veneault-Fourrey C."/>
            <person name="LaButti K."/>
            <person name="Lindquist E.A."/>
            <person name="Lipzen A."/>
            <person name="Lundell T."/>
            <person name="Morin E."/>
            <person name="Murat C."/>
            <person name="Riley R."/>
            <person name="Ohm R."/>
            <person name="Sun H."/>
            <person name="Tunlid A."/>
            <person name="Henrissat B."/>
            <person name="Grigoriev I.V."/>
            <person name="Hibbett D.S."/>
            <person name="Martin F."/>
        </authorList>
    </citation>
    <scope>NUCLEOTIDE SEQUENCE [LARGE SCALE GENOMIC DNA]</scope>
    <source>
        <strain evidence="7">Foug A</strain>
    </source>
</reference>
<sequence length="937" mass="105745">MVRQKTLATKRTAPSGSPDKPRKKRKTPTARDLSTLQAAHKAKEVGKQTHLRAPRTRETYGRHVRQAHAWLQSHYAADHVLSTASPDEEMAIYRDPGFKDAFERCPNHCSDQALSIYLSCRGFEENCSQSTVDGIRAVFKMHWEEADSSGTFHGNWHYNEAHGRWEGNPVLSADVNDVVASIKHKISADGNQRTHSNAMQKEHMDSILTWAGSICQLDFAFNYLRFKMTGLGSPPPTLDKDTKLALTWQLEYLTFSAVAFTLWTRNFELVKLKCGDVSVGDINAVVSVFLKYLRGEEQSLTINDCHVRFKVHLRNRKGWQRKADKGTREIDLCSNKYKIYPRPDMGRACDTFFWVLFWTNWIKYAYLGCPMGEEDFMFPTVAPNDVIHMREPLSHDTVQKALNAAMGGAKIEGTFSTHCFRCGGAQYRFMSAPLGQRWPLHCVRWWGAWVEGEQQDTLMRYLLDELHCYENDYSDALAPTSREADASFAGEAALVRPASTEALRMVHGALMVDVAALHSDILKQTTLQATILEEQAVISRQQAEISEDMKDVCQSLCILSDMVQEALVSRIASPRDTDDVCFIAHQPCPCQHPSTWTTVQPLAISAVAPSRLMQASTEWLRCVQDMQRREPLPLPPTTATPSPAPAASPNGTASMPPPHAGAPRAADSDPPMGLAIPNLPITHEDGTKAPKSELWRDIVRHWTVGEPRLRLYVALKDWPHHYYNRPHGRKFNTKQYQRGVIALEFLNEFQGNEEEFYKAYGSAIARGHAKLLNVIQAARKLHPGDGERRLEIGGPEYVYEYIRRRQNMSKVKDAIHWKPSSKINVLVPQDTPGEVLGSVIRTIAEAEARIEGVKVKDNEGLLKKAIKRKEKEKTRSKKTWDERKEQVTAQMAARQKKRTDNIAMRNERRKGKGKAKARPGFEGKSYAKGKGKALGKK</sequence>
<dbReference type="GO" id="GO:0003723">
    <property type="term" value="F:RNA binding"/>
    <property type="evidence" value="ECO:0007669"/>
    <property type="project" value="TreeGrafter"/>
</dbReference>
<dbReference type="HOGENOM" id="CLU_013901_0_0_1"/>
<dbReference type="AlphaFoldDB" id="A0A0C3D4J5"/>
<evidence type="ECO:0000313" key="7">
    <source>
        <dbReference type="Proteomes" id="UP000053989"/>
    </source>
</evidence>
<feature type="compositionally biased region" description="Basic and acidic residues" evidence="4">
    <location>
        <begin position="869"/>
        <end position="886"/>
    </location>
</feature>
<protein>
    <recommendedName>
        <fullName evidence="5">Ribosomal RNA-processing protein 14/surfeit locus protein 6 C-terminal domain-containing protein</fullName>
    </recommendedName>
</protein>
<dbReference type="GO" id="GO:0042274">
    <property type="term" value="P:ribosomal small subunit biogenesis"/>
    <property type="evidence" value="ECO:0007669"/>
    <property type="project" value="TreeGrafter"/>
</dbReference>
<dbReference type="InterPro" id="IPR007019">
    <property type="entry name" value="SURF6"/>
</dbReference>
<dbReference type="Gene3D" id="1.10.443.10">
    <property type="entry name" value="Intergrase catalytic core"/>
    <property type="match status" value="1"/>
</dbReference>
<dbReference type="GO" id="GO:0042273">
    <property type="term" value="P:ribosomal large subunit biogenesis"/>
    <property type="evidence" value="ECO:0007669"/>
    <property type="project" value="TreeGrafter"/>
</dbReference>
<comment type="subcellular location">
    <subcellularLocation>
        <location evidence="1">Nucleus</location>
    </subcellularLocation>
</comment>
<evidence type="ECO:0000256" key="2">
    <source>
        <dbReference type="ARBA" id="ARBA00005904"/>
    </source>
</evidence>
<evidence type="ECO:0000256" key="4">
    <source>
        <dbReference type="SAM" id="MobiDB-lite"/>
    </source>
</evidence>
<accession>A0A0C3D4J5</accession>
<dbReference type="GO" id="GO:0006310">
    <property type="term" value="P:DNA recombination"/>
    <property type="evidence" value="ECO:0007669"/>
    <property type="project" value="InterPro"/>
</dbReference>
<dbReference type="OrthoDB" id="164951at2759"/>
<feature type="region of interest" description="Disordered" evidence="4">
    <location>
        <begin position="1"/>
        <end position="33"/>
    </location>
</feature>
<feature type="compositionally biased region" description="Basic residues" evidence="4">
    <location>
        <begin position="927"/>
        <end position="937"/>
    </location>
</feature>
<dbReference type="InterPro" id="IPR029190">
    <property type="entry name" value="Rrp14/SURF6_C"/>
</dbReference>